<dbReference type="InterPro" id="IPR036937">
    <property type="entry name" value="Adhesion_dom_fimbrial_sf"/>
</dbReference>
<comment type="subcellular location">
    <subcellularLocation>
        <location evidence="1">Fimbrium</location>
    </subcellularLocation>
</comment>
<dbReference type="Pfam" id="PF00419">
    <property type="entry name" value="Fimbrial"/>
    <property type="match status" value="1"/>
</dbReference>
<comment type="similarity">
    <text evidence="2">Belongs to the fimbrial protein family.</text>
</comment>
<evidence type="ECO:0000259" key="6">
    <source>
        <dbReference type="Pfam" id="PF22003"/>
    </source>
</evidence>
<dbReference type="InterPro" id="IPR008966">
    <property type="entry name" value="Adhesion_dom_sf"/>
</dbReference>
<evidence type="ECO:0000256" key="2">
    <source>
        <dbReference type="ARBA" id="ARBA00006671"/>
    </source>
</evidence>
<dbReference type="HOGENOM" id="CLU_839113_0_0_6"/>
<proteinExistence type="inferred from homology"/>
<reference evidence="7 8" key="1">
    <citation type="submission" date="2010-02" db="EMBL/GenBank/DDBJ databases">
        <authorList>
            <person name="Weinstock G."/>
            <person name="Sodergren E."/>
            <person name="Clifton S."/>
            <person name="Fulton L."/>
            <person name="Fulton B."/>
            <person name="Courtney L."/>
            <person name="Fronick C."/>
            <person name="Harrison M."/>
            <person name="Strong C."/>
            <person name="Farmer C."/>
            <person name="Delahaunty K."/>
            <person name="Markovic C."/>
            <person name="Hall O."/>
            <person name="Minx P."/>
            <person name="Tomlinson C."/>
            <person name="Mitreva M."/>
            <person name="Nelson J."/>
            <person name="Hou S."/>
            <person name="Wollam A."/>
            <person name="Pepin K.H."/>
            <person name="Johnson M."/>
            <person name="Bhonagiri V."/>
            <person name="Zhang X."/>
            <person name="Suruliraj S."/>
            <person name="Warren W."/>
            <person name="Chinwalla A."/>
            <person name="Mardis E.R."/>
            <person name="Wilson R.K."/>
        </authorList>
    </citation>
    <scope>NUCLEOTIDE SEQUENCE [LARGE SCALE GENOMIC DNA]</scope>
    <source>
        <strain evidence="7 8">ATCC 29220</strain>
    </source>
</reference>
<dbReference type="eggNOG" id="COG3539">
    <property type="taxonomic scope" value="Bacteria"/>
</dbReference>
<evidence type="ECO:0000256" key="1">
    <source>
        <dbReference type="ARBA" id="ARBA00004561"/>
    </source>
</evidence>
<comment type="caution">
    <text evidence="7">The sequence shown here is derived from an EMBL/GenBank/DDBJ whole genome shotgun (WGS) entry which is preliminary data.</text>
</comment>
<dbReference type="Gene3D" id="2.60.40.1090">
    <property type="entry name" value="Fimbrial-type adhesion domain"/>
    <property type="match status" value="1"/>
</dbReference>
<evidence type="ECO:0000313" key="7">
    <source>
        <dbReference type="EMBL" id="EFE10423.1"/>
    </source>
</evidence>
<dbReference type="InterPro" id="IPR054160">
    <property type="entry name" value="MrkD_recept-bd"/>
</dbReference>
<evidence type="ECO:0000256" key="4">
    <source>
        <dbReference type="ARBA" id="ARBA00023263"/>
    </source>
</evidence>
<dbReference type="SUPFAM" id="SSF49401">
    <property type="entry name" value="Bacterial adhesins"/>
    <property type="match status" value="1"/>
</dbReference>
<dbReference type="Pfam" id="PF22003">
    <property type="entry name" value="MrkDrd"/>
    <property type="match status" value="1"/>
</dbReference>
<dbReference type="GO" id="GO:0043709">
    <property type="term" value="P:cell adhesion involved in single-species biofilm formation"/>
    <property type="evidence" value="ECO:0007669"/>
    <property type="project" value="TreeGrafter"/>
</dbReference>
<dbReference type="GO" id="GO:0009289">
    <property type="term" value="C:pilus"/>
    <property type="evidence" value="ECO:0007669"/>
    <property type="project" value="UniProtKB-SubCell"/>
</dbReference>
<accession>D4B7S0</accession>
<evidence type="ECO:0000259" key="5">
    <source>
        <dbReference type="Pfam" id="PF00419"/>
    </source>
</evidence>
<dbReference type="InterPro" id="IPR000259">
    <property type="entry name" value="Adhesion_dom_fimbrial"/>
</dbReference>
<keyword evidence="4" id="KW-0281">Fimbrium</keyword>
<dbReference type="PANTHER" id="PTHR33420:SF12">
    <property type="entry name" value="FIMBRIN-LIKE PROTEIN FIMI-RELATED"/>
    <property type="match status" value="1"/>
</dbReference>
<keyword evidence="3" id="KW-0732">Signal</keyword>
<feature type="domain" description="Fimbrial-type adhesion" evidence="5">
    <location>
        <begin position="140"/>
        <end position="277"/>
    </location>
</feature>
<dbReference type="AlphaFoldDB" id="D4B7S0"/>
<organism evidence="7 8">
    <name type="scientific">Citrobacter youngae ATCC 29220</name>
    <dbReference type="NCBI Taxonomy" id="500640"/>
    <lineage>
        <taxon>Bacteria</taxon>
        <taxon>Pseudomonadati</taxon>
        <taxon>Pseudomonadota</taxon>
        <taxon>Gammaproteobacteria</taxon>
        <taxon>Enterobacterales</taxon>
        <taxon>Enterobacteriaceae</taxon>
        <taxon>Citrobacter</taxon>
        <taxon>Citrobacter freundii complex</taxon>
    </lineage>
</organism>
<name>D4B7S0_9ENTR</name>
<dbReference type="Gene3D" id="2.60.40.3310">
    <property type="match status" value="1"/>
</dbReference>
<dbReference type="PANTHER" id="PTHR33420">
    <property type="entry name" value="FIMBRIAL SUBUNIT ELFA-RELATED"/>
    <property type="match status" value="1"/>
</dbReference>
<feature type="domain" description="MrkD-like receptor binding" evidence="6">
    <location>
        <begin position="1"/>
        <end position="121"/>
    </location>
</feature>
<gene>
    <name evidence="7" type="ORF">CIT292_06593</name>
</gene>
<dbReference type="Proteomes" id="UP000003880">
    <property type="component" value="Unassembled WGS sequence"/>
</dbReference>
<evidence type="ECO:0000256" key="3">
    <source>
        <dbReference type="ARBA" id="ARBA00022729"/>
    </source>
</evidence>
<evidence type="ECO:0000313" key="8">
    <source>
        <dbReference type="Proteomes" id="UP000003880"/>
    </source>
</evidence>
<protein>
    <submittedName>
        <fullName evidence="7">Fimbrial protein</fullName>
    </submittedName>
</protein>
<dbReference type="EMBL" id="ABWL02000002">
    <property type="protein sequence ID" value="EFE10423.1"/>
    <property type="molecule type" value="Genomic_DNA"/>
</dbReference>
<dbReference type="InterPro" id="IPR050263">
    <property type="entry name" value="Bact_Fimbrial_Adh_Pro"/>
</dbReference>
<sequence length="277" mass="28742">MGTINVDPTLKVGDVIASTTYDGMDQAIQTTFGAWYIYFKYSTKTPGTYHAIATNLDGVGVRMSQARISGSYYPYTYKGSCAGLISCTGATPSDLALQKIELIKTADVTESGDLSDGVFAYAQCDNGQTYTNFSFGNSHIISSTCSLDTNLTNVKLGDYKTTDFSGVGSTTETKLVSIPVTCTGAGAAFSLAVSSVNVADNSNGVIALDSGGASGIGVQLLQSDGITPAPLEGTSWSAGTAATGGNSINLYARYYQLADTVTSGNADANVTLTFNYK</sequence>